<protein>
    <submittedName>
        <fullName evidence="1">Uncharacterized protein</fullName>
    </submittedName>
</protein>
<dbReference type="EMBL" id="JACEIK010000267">
    <property type="protein sequence ID" value="MCD7453803.1"/>
    <property type="molecule type" value="Genomic_DNA"/>
</dbReference>
<proteinExistence type="predicted"/>
<evidence type="ECO:0000313" key="1">
    <source>
        <dbReference type="EMBL" id="MCD7453803.1"/>
    </source>
</evidence>
<evidence type="ECO:0000313" key="2">
    <source>
        <dbReference type="Proteomes" id="UP000823775"/>
    </source>
</evidence>
<sequence length="177" mass="19520">MLDFLLPSHGGYPSRSSIDTVIKTIRFNDYDLKMLMDLNKELEGDIIVRTVINEIVESVVTNGAIRMNEDHQSSGGAYTPLGGKNTSVVEDIRHHEDTPYILGGSSTVGVSKVPSCACEYLKCIENMSSLISKIEAFIEAQEVIEATINKLISKRGIKTSSSISEPFTPIGVKWRRN</sequence>
<comment type="caution">
    <text evidence="1">The sequence shown here is derived from an EMBL/GenBank/DDBJ whole genome shotgun (WGS) entry which is preliminary data.</text>
</comment>
<dbReference type="Proteomes" id="UP000823775">
    <property type="component" value="Unassembled WGS sequence"/>
</dbReference>
<organism evidence="1 2">
    <name type="scientific">Datura stramonium</name>
    <name type="common">Jimsonweed</name>
    <name type="synonym">Common thornapple</name>
    <dbReference type="NCBI Taxonomy" id="4076"/>
    <lineage>
        <taxon>Eukaryota</taxon>
        <taxon>Viridiplantae</taxon>
        <taxon>Streptophyta</taxon>
        <taxon>Embryophyta</taxon>
        <taxon>Tracheophyta</taxon>
        <taxon>Spermatophyta</taxon>
        <taxon>Magnoliopsida</taxon>
        <taxon>eudicotyledons</taxon>
        <taxon>Gunneridae</taxon>
        <taxon>Pentapetalae</taxon>
        <taxon>asterids</taxon>
        <taxon>lamiids</taxon>
        <taxon>Solanales</taxon>
        <taxon>Solanaceae</taxon>
        <taxon>Solanoideae</taxon>
        <taxon>Datureae</taxon>
        <taxon>Datura</taxon>
    </lineage>
</organism>
<name>A0ABS8S461_DATST</name>
<accession>A0ABS8S461</accession>
<reference evidence="1 2" key="1">
    <citation type="journal article" date="2021" name="BMC Genomics">
        <title>Datura genome reveals duplications of psychoactive alkaloid biosynthetic genes and high mutation rate following tissue culture.</title>
        <authorList>
            <person name="Rajewski A."/>
            <person name="Carter-House D."/>
            <person name="Stajich J."/>
            <person name="Litt A."/>
        </authorList>
    </citation>
    <scope>NUCLEOTIDE SEQUENCE [LARGE SCALE GENOMIC DNA]</scope>
    <source>
        <strain evidence="1">AR-01</strain>
    </source>
</reference>
<keyword evidence="2" id="KW-1185">Reference proteome</keyword>
<gene>
    <name evidence="1" type="ORF">HAX54_022194</name>
</gene>